<keyword evidence="3" id="KW-1185">Reference proteome</keyword>
<accession>B6QL10</accession>
<dbReference type="EMBL" id="DS995903">
    <property type="protein sequence ID" value="EEA21787.1"/>
    <property type="molecule type" value="Genomic_DNA"/>
</dbReference>
<feature type="compositionally biased region" description="Low complexity" evidence="1">
    <location>
        <begin position="76"/>
        <end position="89"/>
    </location>
</feature>
<dbReference type="VEuPathDB" id="FungiDB:PMAA_055810"/>
<organism evidence="2 3">
    <name type="scientific">Talaromyces marneffei (strain ATCC 18224 / CBS 334.59 / QM 7333)</name>
    <name type="common">Penicillium marneffei</name>
    <dbReference type="NCBI Taxonomy" id="441960"/>
    <lineage>
        <taxon>Eukaryota</taxon>
        <taxon>Fungi</taxon>
        <taxon>Dikarya</taxon>
        <taxon>Ascomycota</taxon>
        <taxon>Pezizomycotina</taxon>
        <taxon>Eurotiomycetes</taxon>
        <taxon>Eurotiomycetidae</taxon>
        <taxon>Eurotiales</taxon>
        <taxon>Trichocomaceae</taxon>
        <taxon>Talaromyces</taxon>
        <taxon>Talaromyces sect. Talaromyces</taxon>
    </lineage>
</organism>
<evidence type="ECO:0008006" key="4">
    <source>
        <dbReference type="Google" id="ProtNLM"/>
    </source>
</evidence>
<feature type="region of interest" description="Disordered" evidence="1">
    <location>
        <begin position="29"/>
        <end position="95"/>
    </location>
</feature>
<feature type="compositionally biased region" description="Basic and acidic residues" evidence="1">
    <location>
        <begin position="63"/>
        <end position="73"/>
    </location>
</feature>
<evidence type="ECO:0000313" key="3">
    <source>
        <dbReference type="Proteomes" id="UP000001294"/>
    </source>
</evidence>
<dbReference type="PhylomeDB" id="B6QL10"/>
<dbReference type="PANTHER" id="PTHR38116:SF1">
    <property type="entry name" value="BZIP DOMAIN-CONTAINING PROTEIN"/>
    <property type="match status" value="1"/>
</dbReference>
<name>B6QL10_TALMQ</name>
<protein>
    <recommendedName>
        <fullName evidence="4">BZIP domain-containing protein</fullName>
    </recommendedName>
</protein>
<evidence type="ECO:0000313" key="2">
    <source>
        <dbReference type="EMBL" id="EEA21787.1"/>
    </source>
</evidence>
<dbReference type="Proteomes" id="UP000001294">
    <property type="component" value="Unassembled WGS sequence"/>
</dbReference>
<dbReference type="Pfam" id="PF11905">
    <property type="entry name" value="DUF3425"/>
    <property type="match status" value="1"/>
</dbReference>
<reference evidence="3" key="1">
    <citation type="journal article" date="2015" name="Genome Announc.">
        <title>Genome sequence of the AIDS-associated pathogen Penicillium marneffei (ATCC18224) and its near taxonomic relative Talaromyces stipitatus (ATCC10500).</title>
        <authorList>
            <person name="Nierman W.C."/>
            <person name="Fedorova-Abrams N.D."/>
            <person name="Andrianopoulos A."/>
        </authorList>
    </citation>
    <scope>NUCLEOTIDE SEQUENCE [LARGE SCALE GENOMIC DNA]</scope>
    <source>
        <strain evidence="3">ATCC 18224 / CBS 334.59 / QM 7333</strain>
    </source>
</reference>
<dbReference type="HOGENOM" id="CLU_033726_0_0_1"/>
<evidence type="ECO:0000256" key="1">
    <source>
        <dbReference type="SAM" id="MobiDB-lite"/>
    </source>
</evidence>
<sequence length="301" mass="34752">MESPTPASHNSHSHSMQFESPVGVLDSWIGVTDPKKRKKLQNRLNQRAHRRRQRALRTQQQQKDADIDVKQEPDTDSNQPPTNSTNPPRSLDHLDFCTPINTKHLEKLEALIRMEFAMGSPTADLLLGLTQLNIIRVLHANRDILGYTASDMHDDALSAFNLNVNASMDINLNLVCQSSIIKTRSDLPLALQPTTTQYKVPHHPWLDLIPIPKMRDHLIRAGDSIDDVKLCYDMCGYRVPETGILIWKEPWDPSGWEVTERFLQLWGWAVRDCWELFDSTDRWRRKRGERPLFNLPRKLSQ</sequence>
<dbReference type="OrthoDB" id="2245989at2759"/>
<dbReference type="AlphaFoldDB" id="B6QL10"/>
<proteinExistence type="predicted"/>
<dbReference type="PANTHER" id="PTHR38116">
    <property type="entry name" value="CHROMOSOME 7, WHOLE GENOME SHOTGUN SEQUENCE"/>
    <property type="match status" value="1"/>
</dbReference>
<feature type="compositionally biased region" description="Basic residues" evidence="1">
    <location>
        <begin position="35"/>
        <end position="55"/>
    </location>
</feature>
<dbReference type="InterPro" id="IPR021833">
    <property type="entry name" value="DUF3425"/>
</dbReference>
<gene>
    <name evidence="2" type="ORF">PMAA_055810</name>
</gene>